<dbReference type="InterPro" id="IPR004843">
    <property type="entry name" value="Calcineurin-like_PHP"/>
</dbReference>
<organism evidence="3 4">
    <name type="scientific">Paenibacillus validus</name>
    <dbReference type="NCBI Taxonomy" id="44253"/>
    <lineage>
        <taxon>Bacteria</taxon>
        <taxon>Bacillati</taxon>
        <taxon>Bacillota</taxon>
        <taxon>Bacilli</taxon>
        <taxon>Bacillales</taxon>
        <taxon>Paenibacillaceae</taxon>
        <taxon>Paenibacillus</taxon>
    </lineage>
</organism>
<dbReference type="Pfam" id="PF00149">
    <property type="entry name" value="Metallophos"/>
    <property type="match status" value="1"/>
</dbReference>
<gene>
    <name evidence="3" type="ORF">GNP93_26115</name>
</gene>
<dbReference type="CDD" id="cd00840">
    <property type="entry name" value="MPP_Mre11_N"/>
    <property type="match status" value="1"/>
</dbReference>
<dbReference type="PIRSF" id="PIRSF033091">
    <property type="entry name" value="Pesterase_YhaO"/>
    <property type="match status" value="1"/>
</dbReference>
<evidence type="ECO:0000259" key="2">
    <source>
        <dbReference type="Pfam" id="PF00149"/>
    </source>
</evidence>
<evidence type="ECO:0000256" key="1">
    <source>
        <dbReference type="ARBA" id="ARBA00022801"/>
    </source>
</evidence>
<dbReference type="AlphaFoldDB" id="A0A7X2ZFN8"/>
<keyword evidence="1" id="KW-0378">Hydrolase</keyword>
<dbReference type="GO" id="GO:0004527">
    <property type="term" value="F:exonuclease activity"/>
    <property type="evidence" value="ECO:0007669"/>
    <property type="project" value="UniProtKB-KW"/>
</dbReference>
<dbReference type="InterPro" id="IPR029052">
    <property type="entry name" value="Metallo-depent_PP-like"/>
</dbReference>
<keyword evidence="3" id="KW-0540">Nuclease</keyword>
<accession>A0A7X2ZFN8</accession>
<dbReference type="InterPro" id="IPR050535">
    <property type="entry name" value="DNA_Repair-Maintenance_Comp"/>
</dbReference>
<dbReference type="PANTHER" id="PTHR30337:SF7">
    <property type="entry name" value="PHOSPHOESTERASE"/>
    <property type="match status" value="1"/>
</dbReference>
<evidence type="ECO:0000313" key="4">
    <source>
        <dbReference type="Proteomes" id="UP000450917"/>
    </source>
</evidence>
<proteinExistence type="predicted"/>
<dbReference type="PANTHER" id="PTHR30337">
    <property type="entry name" value="COMPONENT OF ATP-DEPENDENT DSDNA EXONUCLEASE"/>
    <property type="match status" value="1"/>
</dbReference>
<dbReference type="SUPFAM" id="SSF56300">
    <property type="entry name" value="Metallo-dependent phosphatases"/>
    <property type="match status" value="1"/>
</dbReference>
<dbReference type="InterPro" id="IPR014576">
    <property type="entry name" value="Pesterase_YhaO"/>
</dbReference>
<sequence length="446" mass="49183">MGEAASAFLAFTSRDKRKEGMDMRSFRFIHAADLHLDCPFKGLTGLPERLRSDIRDSTFAALDRLVELALRERVHFVLFAGDIYEAKDRSLRAQLRFQQALEALAAEGIPAFIIHGNHDPLLEGYTAKLRLPGGVRVFGCEAVESALVYAEDGQPLARISGISFDRAAVTDNLTPGYANWGDGLFHIGLLHTNVDGDGEHGNYAPCRLADLLGRGVDYWALGHIHTRRILHERPWVVYPGNVQGRHIRETGARGCYVVRVSEQGEAEPTFHALDVWRWEEGEVPIEGLDSEQQLKEALEDALFAARERSEGRSAIVRLTLTGRGPMHAVLRRAGALAELASMLREQAGDSWLESLTDRTGAPVDPEKLAAQSGFLGELLRLSRETAGDRERFDVFAKEALGPLAAHPALASIWTDCTEEERQAMMKEAEELAIDLLASGAETGWNG</sequence>
<feature type="domain" description="Calcineurin-like phosphoesterase" evidence="2">
    <location>
        <begin position="26"/>
        <end position="226"/>
    </location>
</feature>
<dbReference type="Gene3D" id="3.60.21.10">
    <property type="match status" value="1"/>
</dbReference>
<dbReference type="EMBL" id="WNZX01000042">
    <property type="protein sequence ID" value="MUG74053.1"/>
    <property type="molecule type" value="Genomic_DNA"/>
</dbReference>
<dbReference type="InterPro" id="IPR041796">
    <property type="entry name" value="Mre11_N"/>
</dbReference>
<comment type="caution">
    <text evidence="3">The sequence shown here is derived from an EMBL/GenBank/DDBJ whole genome shotgun (WGS) entry which is preliminary data.</text>
</comment>
<dbReference type="Proteomes" id="UP000450917">
    <property type="component" value="Unassembled WGS sequence"/>
</dbReference>
<reference evidence="3 4" key="1">
    <citation type="submission" date="2019-11" db="EMBL/GenBank/DDBJ databases">
        <title>Draft genome sequences of five Paenibacillus species of dairy origin.</title>
        <authorList>
            <person name="Olajide A.M."/>
            <person name="Chen S."/>
            <person name="Lapointe G."/>
        </authorList>
    </citation>
    <scope>NUCLEOTIDE SEQUENCE [LARGE SCALE GENOMIC DNA]</scope>
    <source>
        <strain evidence="3 4">2CS3</strain>
    </source>
</reference>
<name>A0A7X2ZFN8_9BACL</name>
<keyword evidence="3" id="KW-0269">Exonuclease</keyword>
<keyword evidence="4" id="KW-1185">Reference proteome</keyword>
<protein>
    <submittedName>
        <fullName evidence="3">DNA repair exonuclease</fullName>
    </submittedName>
</protein>
<evidence type="ECO:0000313" key="3">
    <source>
        <dbReference type="EMBL" id="MUG74053.1"/>
    </source>
</evidence>